<name>A0A0R2S9I3_9GAMM</name>
<keyword evidence="6 7" id="KW-0472">Membrane</keyword>
<evidence type="ECO:0000256" key="7">
    <source>
        <dbReference type="RuleBase" id="RU362048"/>
    </source>
</evidence>
<keyword evidence="3" id="KW-1003">Cell membrane</keyword>
<dbReference type="PANTHER" id="PTHR33508:SF1">
    <property type="entry name" value="UPF0056 MEMBRANE PROTEIN YHCE"/>
    <property type="match status" value="1"/>
</dbReference>
<comment type="similarity">
    <text evidence="2 7">Belongs to the UPF0056 (MarC) family.</text>
</comment>
<evidence type="ECO:0000256" key="4">
    <source>
        <dbReference type="ARBA" id="ARBA00022692"/>
    </source>
</evidence>
<reference evidence="8 9" key="1">
    <citation type="submission" date="2015-10" db="EMBL/GenBank/DDBJ databases">
        <title>Metagenome-Assembled Genomes uncover a global brackish microbiome.</title>
        <authorList>
            <person name="Hugerth L.W."/>
            <person name="Larsson J."/>
            <person name="Alneberg J."/>
            <person name="Lindh M.V."/>
            <person name="Legrand C."/>
            <person name="Pinhassi J."/>
            <person name="Andersson A.F."/>
        </authorList>
    </citation>
    <scope>NUCLEOTIDE SEQUENCE [LARGE SCALE GENOMIC DNA]</scope>
    <source>
        <strain evidence="8">BACL4 MAG-120507-bin80</strain>
    </source>
</reference>
<dbReference type="Proteomes" id="UP000051934">
    <property type="component" value="Unassembled WGS sequence"/>
</dbReference>
<dbReference type="InterPro" id="IPR002771">
    <property type="entry name" value="Multi_antbiot-R_MarC"/>
</dbReference>
<comment type="caution">
    <text evidence="8">The sequence shown here is derived from an EMBL/GenBank/DDBJ whole genome shotgun (WGS) entry which is preliminary data.</text>
</comment>
<evidence type="ECO:0000256" key="1">
    <source>
        <dbReference type="ARBA" id="ARBA00004651"/>
    </source>
</evidence>
<dbReference type="NCBIfam" id="TIGR00427">
    <property type="entry name" value="NAAT family transporter"/>
    <property type="match status" value="1"/>
</dbReference>
<feature type="transmembrane region" description="Helical" evidence="7">
    <location>
        <begin position="64"/>
        <end position="86"/>
    </location>
</feature>
<feature type="transmembrane region" description="Helical" evidence="7">
    <location>
        <begin position="115"/>
        <end position="137"/>
    </location>
</feature>
<sequence>MLETFTVGLATFFATIGPLDVAAVFAALTADEAPKHRRRMAVRGALIATGILITFALIGESLLFALGISIAALRTGGGILLLLIGIDMVFARSSGSTSTTDEEEQEALGKRDISVFPIATPLIAGPGAMGAVILLMANTEGELILQAAVIASLMVILVLTFGMLLLASKIQRLFGVTGMHVVTRIFGVLLSALAVQFIFDGIAQSGLIGN</sequence>
<feature type="transmembrane region" description="Helical" evidence="7">
    <location>
        <begin position="143"/>
        <end position="166"/>
    </location>
</feature>
<protein>
    <recommendedName>
        <fullName evidence="7">UPF0056 membrane protein</fullName>
    </recommendedName>
</protein>
<dbReference type="Pfam" id="PF01914">
    <property type="entry name" value="MarC"/>
    <property type="match status" value="1"/>
</dbReference>
<evidence type="ECO:0000256" key="5">
    <source>
        <dbReference type="ARBA" id="ARBA00022989"/>
    </source>
</evidence>
<evidence type="ECO:0000256" key="3">
    <source>
        <dbReference type="ARBA" id="ARBA00022475"/>
    </source>
</evidence>
<feature type="transmembrane region" description="Helical" evidence="7">
    <location>
        <begin position="40"/>
        <end position="58"/>
    </location>
</feature>
<evidence type="ECO:0000313" key="9">
    <source>
        <dbReference type="Proteomes" id="UP000051934"/>
    </source>
</evidence>
<proteinExistence type="inferred from homology"/>
<gene>
    <name evidence="8" type="ORF">ABR69_03715</name>
</gene>
<evidence type="ECO:0000256" key="6">
    <source>
        <dbReference type="ARBA" id="ARBA00023136"/>
    </source>
</evidence>
<keyword evidence="4 7" id="KW-0812">Transmembrane</keyword>
<evidence type="ECO:0000313" key="8">
    <source>
        <dbReference type="EMBL" id="KRO71540.1"/>
    </source>
</evidence>
<feature type="transmembrane region" description="Helical" evidence="7">
    <location>
        <begin position="173"/>
        <end position="199"/>
    </location>
</feature>
<evidence type="ECO:0000256" key="2">
    <source>
        <dbReference type="ARBA" id="ARBA00009784"/>
    </source>
</evidence>
<dbReference type="EMBL" id="LIBB01000168">
    <property type="protein sequence ID" value="KRO71540.1"/>
    <property type="molecule type" value="Genomic_DNA"/>
</dbReference>
<comment type="subcellular location">
    <subcellularLocation>
        <location evidence="1 7">Cell membrane</location>
        <topology evidence="1 7">Multi-pass membrane protein</topology>
    </subcellularLocation>
</comment>
<accession>A0A0R2S9I3</accession>
<organism evidence="8 9">
    <name type="scientific">OM182 bacterium BACL3 MAG-120507-bin80</name>
    <dbReference type="NCBI Taxonomy" id="1655577"/>
    <lineage>
        <taxon>Bacteria</taxon>
        <taxon>Pseudomonadati</taxon>
        <taxon>Pseudomonadota</taxon>
        <taxon>Gammaproteobacteria</taxon>
        <taxon>OMG group</taxon>
        <taxon>OM182 clade</taxon>
    </lineage>
</organism>
<feature type="transmembrane region" description="Helical" evidence="7">
    <location>
        <begin position="6"/>
        <end position="28"/>
    </location>
</feature>
<dbReference type="GO" id="GO:0005886">
    <property type="term" value="C:plasma membrane"/>
    <property type="evidence" value="ECO:0007669"/>
    <property type="project" value="UniProtKB-SubCell"/>
</dbReference>
<dbReference type="PANTHER" id="PTHR33508">
    <property type="entry name" value="UPF0056 MEMBRANE PROTEIN YHCE"/>
    <property type="match status" value="1"/>
</dbReference>
<dbReference type="AlphaFoldDB" id="A0A0R2S9I3"/>
<keyword evidence="5 7" id="KW-1133">Transmembrane helix</keyword>